<comment type="caution">
    <text evidence="1">The sequence shown here is derived from an EMBL/GenBank/DDBJ whole genome shotgun (WGS) entry which is preliminary data.</text>
</comment>
<sequence>MRNLGKFLLRALTAALKNPSPSERLPFKRALHYTEALVDFQLVTQYLSHTETTLSYMASYLAKFEKYRDVFLEFRITKIGKARALRATQVLRQHQNFVSATSQRLPPSKKRKREVEDKLERDEEMQHVLRNDSHFNFIKMHLLTHFAANIKKFGNIPMWSMEIGDTSHEEIIKDIGAPII</sequence>
<accession>A0ABR3G4N9</accession>
<evidence type="ECO:0000313" key="1">
    <source>
        <dbReference type="EMBL" id="KAL0630702.1"/>
    </source>
</evidence>
<keyword evidence="2" id="KW-1185">Reference proteome</keyword>
<dbReference type="EMBL" id="JBBBZM010000411">
    <property type="protein sequence ID" value="KAL0630702.1"/>
    <property type="molecule type" value="Genomic_DNA"/>
</dbReference>
<gene>
    <name evidence="1" type="ORF">Q9L58_010450</name>
</gene>
<protein>
    <submittedName>
        <fullName evidence="1">Uncharacterized protein</fullName>
    </submittedName>
</protein>
<organism evidence="1 2">
    <name type="scientific">Discina gigas</name>
    <dbReference type="NCBI Taxonomy" id="1032678"/>
    <lineage>
        <taxon>Eukaryota</taxon>
        <taxon>Fungi</taxon>
        <taxon>Dikarya</taxon>
        <taxon>Ascomycota</taxon>
        <taxon>Pezizomycotina</taxon>
        <taxon>Pezizomycetes</taxon>
        <taxon>Pezizales</taxon>
        <taxon>Discinaceae</taxon>
        <taxon>Discina</taxon>
    </lineage>
</organism>
<reference evidence="1 2" key="1">
    <citation type="submission" date="2024-02" db="EMBL/GenBank/DDBJ databases">
        <title>Discinaceae phylogenomics.</title>
        <authorList>
            <person name="Dirks A.C."/>
            <person name="James T.Y."/>
        </authorList>
    </citation>
    <scope>NUCLEOTIDE SEQUENCE [LARGE SCALE GENOMIC DNA]</scope>
    <source>
        <strain evidence="1 2">ACD0624</strain>
    </source>
</reference>
<name>A0ABR3G4N9_9PEZI</name>
<evidence type="ECO:0000313" key="2">
    <source>
        <dbReference type="Proteomes" id="UP001447188"/>
    </source>
</evidence>
<dbReference type="Proteomes" id="UP001447188">
    <property type="component" value="Unassembled WGS sequence"/>
</dbReference>
<proteinExistence type="predicted"/>